<gene>
    <name evidence="2" type="ORF">MM239_04435</name>
</gene>
<accession>A0ABS9UWS5</accession>
<dbReference type="RefSeq" id="WP_241346932.1">
    <property type="nucleotide sequence ID" value="NZ_JAKZGP010000006.1"/>
</dbReference>
<comment type="caution">
    <text evidence="2">The sequence shown here is derived from an EMBL/GenBank/DDBJ whole genome shotgun (WGS) entry which is preliminary data.</text>
</comment>
<feature type="domain" description="Metallo-beta-lactamase" evidence="1">
    <location>
        <begin position="34"/>
        <end position="224"/>
    </location>
</feature>
<dbReference type="InterPro" id="IPR001279">
    <property type="entry name" value="Metallo-B-lactamas"/>
</dbReference>
<reference evidence="2" key="1">
    <citation type="submission" date="2022-03" db="EMBL/GenBank/DDBJ databases">
        <title>De novo assembled genomes of Belliella spp. (Cyclobacteriaceae) strains.</title>
        <authorList>
            <person name="Szabo A."/>
            <person name="Korponai K."/>
            <person name="Felfoldi T."/>
        </authorList>
    </citation>
    <scope>NUCLEOTIDE SEQUENCE</scope>
    <source>
        <strain evidence="2">DSM 111904</strain>
    </source>
</reference>
<dbReference type="CDD" id="cd16279">
    <property type="entry name" value="metallo-hydrolase-like_MBL-fold"/>
    <property type="match status" value="1"/>
</dbReference>
<proteinExistence type="predicted"/>
<name>A0ABS9UWS5_9BACT</name>
<sequence>MKITFLGTGTSQGVPVIGCDCPVCSSLDYRDKRLRSSIHIQSQEASIVIDTGPDFRSQMLRERIPKLDAVVFTHEHKDHTAGLDDIRPYNFMQQLDMPVYATPRVLDQIKREYSYIFEEVKYPGVPQVQAVPISKSKSFHISDLQFTPIEVMHYRLPVLGFRIGDFTYITDAKTIAGDELEKIKGTKTLVINALQRTHHISHFTLDEAIQLIETLQPQQAYLTHISHKLGNHEEVEKLLPDHIKLAYDGLKIDVS</sequence>
<dbReference type="SUPFAM" id="SSF56281">
    <property type="entry name" value="Metallo-hydrolase/oxidoreductase"/>
    <property type="match status" value="1"/>
</dbReference>
<dbReference type="Proteomes" id="UP001165489">
    <property type="component" value="Unassembled WGS sequence"/>
</dbReference>
<organism evidence="2 3">
    <name type="scientific">Belliella filtrata</name>
    <dbReference type="NCBI Taxonomy" id="2923435"/>
    <lineage>
        <taxon>Bacteria</taxon>
        <taxon>Pseudomonadati</taxon>
        <taxon>Bacteroidota</taxon>
        <taxon>Cytophagia</taxon>
        <taxon>Cytophagales</taxon>
        <taxon>Cyclobacteriaceae</taxon>
        <taxon>Belliella</taxon>
    </lineage>
</organism>
<dbReference type="Pfam" id="PF12706">
    <property type="entry name" value="Lactamase_B_2"/>
    <property type="match status" value="1"/>
</dbReference>
<evidence type="ECO:0000313" key="3">
    <source>
        <dbReference type="Proteomes" id="UP001165489"/>
    </source>
</evidence>
<dbReference type="Gene3D" id="3.60.15.10">
    <property type="entry name" value="Ribonuclease Z/Hydroxyacylglutathione hydrolase-like"/>
    <property type="match status" value="1"/>
</dbReference>
<dbReference type="EMBL" id="JAKZGP010000006">
    <property type="protein sequence ID" value="MCH7408631.1"/>
    <property type="molecule type" value="Genomic_DNA"/>
</dbReference>
<dbReference type="SMART" id="SM00849">
    <property type="entry name" value="Lactamase_B"/>
    <property type="match status" value="1"/>
</dbReference>
<evidence type="ECO:0000313" key="2">
    <source>
        <dbReference type="EMBL" id="MCH7408631.1"/>
    </source>
</evidence>
<dbReference type="PANTHER" id="PTHR42663:SF6">
    <property type="entry name" value="HYDROLASE C777.06C-RELATED"/>
    <property type="match status" value="1"/>
</dbReference>
<dbReference type="PANTHER" id="PTHR42663">
    <property type="entry name" value="HYDROLASE C777.06C-RELATED-RELATED"/>
    <property type="match status" value="1"/>
</dbReference>
<keyword evidence="3" id="KW-1185">Reference proteome</keyword>
<evidence type="ECO:0000259" key="1">
    <source>
        <dbReference type="SMART" id="SM00849"/>
    </source>
</evidence>
<dbReference type="InterPro" id="IPR036866">
    <property type="entry name" value="RibonucZ/Hydroxyglut_hydro"/>
</dbReference>
<protein>
    <submittedName>
        <fullName evidence="2">MBL fold metallo-hydrolase</fullName>
    </submittedName>
</protein>